<dbReference type="Pfam" id="PF01078">
    <property type="entry name" value="Mg_chelatase"/>
    <property type="match status" value="1"/>
</dbReference>
<keyword evidence="4" id="KW-0378">Hydrolase</keyword>
<name>A0A1F7S119_9BACT</name>
<evidence type="ECO:0000256" key="1">
    <source>
        <dbReference type="ARBA" id="ARBA00005799"/>
    </source>
</evidence>
<dbReference type="Pfam" id="PF17863">
    <property type="entry name" value="AAA_lid_2"/>
    <property type="match status" value="1"/>
</dbReference>
<dbReference type="GO" id="GO:0006508">
    <property type="term" value="P:proteolysis"/>
    <property type="evidence" value="ECO:0007669"/>
    <property type="project" value="UniProtKB-KW"/>
</dbReference>
<dbReference type="InterPro" id="IPR041628">
    <property type="entry name" value="ChlI/MoxR_AAA_lid"/>
</dbReference>
<dbReference type="SUPFAM" id="SSF52540">
    <property type="entry name" value="P-loop containing nucleoside triphosphate hydrolases"/>
    <property type="match status" value="1"/>
</dbReference>
<dbReference type="GO" id="GO:0008233">
    <property type="term" value="F:peptidase activity"/>
    <property type="evidence" value="ECO:0007669"/>
    <property type="project" value="UniProtKB-KW"/>
</dbReference>
<dbReference type="InterPro" id="IPR003593">
    <property type="entry name" value="AAA+_ATPase"/>
</dbReference>
<dbReference type="GO" id="GO:0006355">
    <property type="term" value="P:regulation of DNA-templated transcription"/>
    <property type="evidence" value="ECO:0007669"/>
    <property type="project" value="InterPro"/>
</dbReference>
<dbReference type="Proteomes" id="UP000178435">
    <property type="component" value="Unassembled WGS sequence"/>
</dbReference>
<dbReference type="Gene3D" id="1.10.8.80">
    <property type="entry name" value="Magnesium chelatase subunit I, C-Terminal domain"/>
    <property type="match status" value="1"/>
</dbReference>
<evidence type="ECO:0000256" key="2">
    <source>
        <dbReference type="ARBA" id="ARBA00022670"/>
    </source>
</evidence>
<keyword evidence="5" id="KW-0067">ATP-binding</keyword>
<dbReference type="InterPro" id="IPR002078">
    <property type="entry name" value="Sigma_54_int"/>
</dbReference>
<keyword evidence="2" id="KW-0645">Protease</keyword>
<proteinExistence type="inferred from homology"/>
<organism evidence="8 9">
    <name type="scientific">Candidatus Schekmanbacteria bacterium RBG_16_38_11</name>
    <dbReference type="NCBI Taxonomy" id="1817880"/>
    <lineage>
        <taxon>Bacteria</taxon>
        <taxon>Candidatus Schekmaniibacteriota</taxon>
    </lineage>
</organism>
<comment type="caution">
    <text evidence="8">The sequence shown here is derived from an EMBL/GenBank/DDBJ whole genome shotgun (WGS) entry which is preliminary data.</text>
</comment>
<dbReference type="PANTHER" id="PTHR42759">
    <property type="entry name" value="MOXR FAMILY PROTEIN"/>
    <property type="match status" value="1"/>
</dbReference>
<dbReference type="CDD" id="cd00009">
    <property type="entry name" value="AAA"/>
    <property type="match status" value="1"/>
</dbReference>
<dbReference type="EMBL" id="MGDF01000011">
    <property type="protein sequence ID" value="OGL47515.1"/>
    <property type="molecule type" value="Genomic_DNA"/>
</dbReference>
<dbReference type="Gene3D" id="3.40.50.300">
    <property type="entry name" value="P-loop containing nucleotide triphosphate hydrolases"/>
    <property type="match status" value="1"/>
</dbReference>
<evidence type="ECO:0000259" key="7">
    <source>
        <dbReference type="PROSITE" id="PS50045"/>
    </source>
</evidence>
<dbReference type="PANTHER" id="PTHR42759:SF1">
    <property type="entry name" value="MAGNESIUM-CHELATASE SUBUNIT CHLD"/>
    <property type="match status" value="1"/>
</dbReference>
<evidence type="ECO:0000256" key="3">
    <source>
        <dbReference type="ARBA" id="ARBA00022741"/>
    </source>
</evidence>
<dbReference type="PIRSF" id="PIRSF002849">
    <property type="entry name" value="AAA_ATPase_chaperone_MoxR_prd"/>
    <property type="match status" value="1"/>
</dbReference>
<reference evidence="8 9" key="1">
    <citation type="journal article" date="2016" name="Nat. Commun.">
        <title>Thousands of microbial genomes shed light on interconnected biogeochemical processes in an aquifer system.</title>
        <authorList>
            <person name="Anantharaman K."/>
            <person name="Brown C.T."/>
            <person name="Hug L.A."/>
            <person name="Sharon I."/>
            <person name="Castelle C.J."/>
            <person name="Probst A.J."/>
            <person name="Thomas B.C."/>
            <person name="Singh A."/>
            <person name="Wilkins M.J."/>
            <person name="Karaoz U."/>
            <person name="Brodie E.L."/>
            <person name="Williams K.H."/>
            <person name="Hubbard S.S."/>
            <person name="Banfield J.F."/>
        </authorList>
    </citation>
    <scope>NUCLEOTIDE SEQUENCE [LARGE SCALE GENOMIC DNA]</scope>
</reference>
<dbReference type="InterPro" id="IPR000523">
    <property type="entry name" value="Mg_chelatse_chII-like_cat_dom"/>
</dbReference>
<protein>
    <recommendedName>
        <fullName evidence="6">Mg-protoporphyrin IX chelatase</fullName>
    </recommendedName>
</protein>
<gene>
    <name evidence="8" type="ORF">A2149_01085</name>
</gene>
<feature type="domain" description="Sigma-54 factor interaction" evidence="7">
    <location>
        <begin position="135"/>
        <end position="224"/>
    </location>
</feature>
<dbReference type="InterPro" id="IPR050764">
    <property type="entry name" value="CbbQ/NirQ/NorQ/GpvN"/>
</dbReference>
<dbReference type="SMART" id="SM00382">
    <property type="entry name" value="AAA"/>
    <property type="match status" value="1"/>
</dbReference>
<evidence type="ECO:0000313" key="8">
    <source>
        <dbReference type="EMBL" id="OGL47515.1"/>
    </source>
</evidence>
<dbReference type="PROSITE" id="PS50045">
    <property type="entry name" value="SIGMA54_INTERACT_4"/>
    <property type="match status" value="1"/>
</dbReference>
<evidence type="ECO:0000313" key="9">
    <source>
        <dbReference type="Proteomes" id="UP000178435"/>
    </source>
</evidence>
<dbReference type="AlphaFoldDB" id="A0A1F7S119"/>
<dbReference type="InterPro" id="IPR011703">
    <property type="entry name" value="ATPase_AAA-3"/>
</dbReference>
<evidence type="ECO:0000256" key="6">
    <source>
        <dbReference type="ARBA" id="ARBA00030759"/>
    </source>
</evidence>
<sequence length="338" mass="38000">MSVRQELKNSILDKIRKGKDPLEGFYSREEVRESILAVLIAGRHLLLEGPPGIGKTTAAKIIAKLLPSMKVVSGCRFVCNPSSPNCPDCKEKKDIKGITVQGEERFIRIQGSSELMPEDLIGDIDPVHALKYGIHDSRSFTPGKIQKAHRKILFIDELNRVPQRTQNTLLQVLEEGVTTIAGFDVEVDVDTLVIATENPEEYAGVERISETLSDRFERVRVYYPTKEQEIEIIKKYGNRLDEIKVSDKVVTQIVNISIRARAQEDLDRLPSVRTTLSIYEQSQAIAQLKGKKEVSVEDVEVAAKKVLLGRINLSGESSYYDDPDSFIERIITSSFDEE</sequence>
<comment type="similarity">
    <text evidence="1">Belongs to the Mg-chelatase subunits D/I family.</text>
</comment>
<dbReference type="Pfam" id="PF07726">
    <property type="entry name" value="AAA_3"/>
    <property type="match status" value="1"/>
</dbReference>
<keyword evidence="3" id="KW-0547">Nucleotide-binding</keyword>
<evidence type="ECO:0000256" key="5">
    <source>
        <dbReference type="ARBA" id="ARBA00022840"/>
    </source>
</evidence>
<dbReference type="GO" id="GO:0005524">
    <property type="term" value="F:ATP binding"/>
    <property type="evidence" value="ECO:0007669"/>
    <property type="project" value="UniProtKB-KW"/>
</dbReference>
<dbReference type="GO" id="GO:0016887">
    <property type="term" value="F:ATP hydrolysis activity"/>
    <property type="evidence" value="ECO:0007669"/>
    <property type="project" value="InterPro"/>
</dbReference>
<evidence type="ECO:0000256" key="4">
    <source>
        <dbReference type="ARBA" id="ARBA00022801"/>
    </source>
</evidence>
<accession>A0A1F7S119</accession>
<dbReference type="InterPro" id="IPR027417">
    <property type="entry name" value="P-loop_NTPase"/>
</dbReference>